<keyword evidence="2" id="KW-1185">Reference proteome</keyword>
<reference evidence="1 2" key="1">
    <citation type="submission" date="2019-04" db="EMBL/GenBank/DDBJ databases">
        <title>Friends and foes A comparative genomics studyof 23 Aspergillus species from section Flavi.</title>
        <authorList>
            <consortium name="DOE Joint Genome Institute"/>
            <person name="Kjaerbolling I."/>
            <person name="Vesth T."/>
            <person name="Frisvad J.C."/>
            <person name="Nybo J.L."/>
            <person name="Theobald S."/>
            <person name="Kildgaard S."/>
            <person name="Isbrandt T."/>
            <person name="Kuo A."/>
            <person name="Sato A."/>
            <person name="Lyhne E.K."/>
            <person name="Kogle M.E."/>
            <person name="Wiebenga A."/>
            <person name="Kun R.S."/>
            <person name="Lubbers R.J."/>
            <person name="Makela M.R."/>
            <person name="Barry K."/>
            <person name="Chovatia M."/>
            <person name="Clum A."/>
            <person name="Daum C."/>
            <person name="Haridas S."/>
            <person name="He G."/>
            <person name="LaButti K."/>
            <person name="Lipzen A."/>
            <person name="Mondo S."/>
            <person name="Riley R."/>
            <person name="Salamov A."/>
            <person name="Simmons B.A."/>
            <person name="Magnuson J.K."/>
            <person name="Henrissat B."/>
            <person name="Mortensen U.H."/>
            <person name="Larsen T.O."/>
            <person name="Devries R.P."/>
            <person name="Grigoriev I.V."/>
            <person name="Machida M."/>
            <person name="Baker S.E."/>
            <person name="Andersen M.R."/>
        </authorList>
    </citation>
    <scope>NUCLEOTIDE SEQUENCE [LARGE SCALE GENOMIC DNA]</scope>
    <source>
        <strain evidence="1 2">IBT 29228</strain>
    </source>
</reference>
<protein>
    <submittedName>
        <fullName evidence="1">Uncharacterized protein</fullName>
    </submittedName>
</protein>
<name>A0A5N7AS61_9EURO</name>
<gene>
    <name evidence="1" type="ORF">BDV26DRAFT_88634</name>
</gene>
<organism evidence="1 2">
    <name type="scientific">Aspergillus bertholletiae</name>
    <dbReference type="NCBI Taxonomy" id="1226010"/>
    <lineage>
        <taxon>Eukaryota</taxon>
        <taxon>Fungi</taxon>
        <taxon>Dikarya</taxon>
        <taxon>Ascomycota</taxon>
        <taxon>Pezizomycotina</taxon>
        <taxon>Eurotiomycetes</taxon>
        <taxon>Eurotiomycetidae</taxon>
        <taxon>Eurotiales</taxon>
        <taxon>Aspergillaceae</taxon>
        <taxon>Aspergillus</taxon>
        <taxon>Aspergillus subgen. Circumdati</taxon>
    </lineage>
</organism>
<dbReference type="AlphaFoldDB" id="A0A5N7AS61"/>
<dbReference type="Proteomes" id="UP000326198">
    <property type="component" value="Unassembled WGS sequence"/>
</dbReference>
<evidence type="ECO:0000313" key="1">
    <source>
        <dbReference type="EMBL" id="KAE8372682.1"/>
    </source>
</evidence>
<evidence type="ECO:0000313" key="2">
    <source>
        <dbReference type="Proteomes" id="UP000326198"/>
    </source>
</evidence>
<proteinExistence type="predicted"/>
<sequence length="53" mass="6143">MLNNKTHLIRMRRISDFHALQPSNPRVEVTSFPAARLDKLLGWIDSHRMAMLG</sequence>
<accession>A0A5N7AS61</accession>
<dbReference type="EMBL" id="ML736346">
    <property type="protein sequence ID" value="KAE8372682.1"/>
    <property type="molecule type" value="Genomic_DNA"/>
</dbReference>